<evidence type="ECO:0000256" key="4">
    <source>
        <dbReference type="ARBA" id="ARBA00022630"/>
    </source>
</evidence>
<evidence type="ECO:0000256" key="9">
    <source>
        <dbReference type="ARBA" id="ARBA00031306"/>
    </source>
</evidence>
<dbReference type="GO" id="GO:0016740">
    <property type="term" value="F:transferase activity"/>
    <property type="evidence" value="ECO:0007669"/>
    <property type="project" value="UniProtKB-KW"/>
</dbReference>
<proteinExistence type="inferred from homology"/>
<keyword evidence="5 11" id="KW-0808">Transferase</keyword>
<evidence type="ECO:0000313" key="12">
    <source>
        <dbReference type="EMBL" id="CAE6692223.1"/>
    </source>
</evidence>
<comment type="caution">
    <text evidence="12">The sequence shown here is derived from an EMBL/GenBank/DDBJ whole genome shotgun (WGS) entry which is preliminary data.</text>
</comment>
<sequence>MNRHRSVKLSGTSASTALERSPSAQAGLITTMVVLSGYLLIFAGCAGPTRTPSPVVVKRTQMQMGTLVTITSVAPNRQVAQAAASAGFQEIHRLEGLLSTWIESSELSRVNAAAGKEAVTVSHETIQVLKDSEKIAQLTDGGFNILVGPAVDAWSVLDRQEVPSDAKLAELRPLTDRTALYLDEERRAVRLAKAGMRVDVGGIGKGYAADMAVGAMRKVGAIAGVVALSGDIRTFGLLPDGRTFPFGIRHPRREEAVLAYIDLQNEAISTAGDYERYFERGGVRYHHILDPATLQPARDCQSVTVVAPDGVTADGLDTGIFVMGRARGMALVEQMPGVGAVIVDRDGKVWVSSSLRGRVRMNEESVGR</sequence>
<reference evidence="12 13" key="1">
    <citation type="submission" date="2021-02" db="EMBL/GenBank/DDBJ databases">
        <authorList>
            <person name="Han P."/>
        </authorList>
    </citation>
    <scope>NUCLEOTIDE SEQUENCE [LARGE SCALE GENOMIC DNA]</scope>
    <source>
        <strain evidence="12">Candidatus Nitrospira sp. ZN2</strain>
    </source>
</reference>
<evidence type="ECO:0000256" key="2">
    <source>
        <dbReference type="ARBA" id="ARBA00011955"/>
    </source>
</evidence>
<accession>A0ABM8QE45</accession>
<evidence type="ECO:0000313" key="13">
    <source>
        <dbReference type="Proteomes" id="UP000675880"/>
    </source>
</evidence>
<keyword evidence="13" id="KW-1185">Reference proteome</keyword>
<evidence type="ECO:0000256" key="3">
    <source>
        <dbReference type="ARBA" id="ARBA00016337"/>
    </source>
</evidence>
<dbReference type="InterPro" id="IPR003374">
    <property type="entry name" value="ApbE-like_sf"/>
</dbReference>
<evidence type="ECO:0000256" key="5">
    <source>
        <dbReference type="ARBA" id="ARBA00022679"/>
    </source>
</evidence>
<keyword evidence="6 11" id="KW-0479">Metal-binding</keyword>
<evidence type="ECO:0000256" key="8">
    <source>
        <dbReference type="ARBA" id="ARBA00022842"/>
    </source>
</evidence>
<evidence type="ECO:0000256" key="11">
    <source>
        <dbReference type="PIRNR" id="PIRNR006268"/>
    </source>
</evidence>
<comment type="catalytic activity">
    <reaction evidence="10 11">
        <text>L-threonyl-[protein] + FAD = FMN-L-threonyl-[protein] + AMP + H(+)</text>
        <dbReference type="Rhea" id="RHEA:36847"/>
        <dbReference type="Rhea" id="RHEA-COMP:11060"/>
        <dbReference type="Rhea" id="RHEA-COMP:11061"/>
        <dbReference type="ChEBI" id="CHEBI:15378"/>
        <dbReference type="ChEBI" id="CHEBI:30013"/>
        <dbReference type="ChEBI" id="CHEBI:57692"/>
        <dbReference type="ChEBI" id="CHEBI:74257"/>
        <dbReference type="ChEBI" id="CHEBI:456215"/>
        <dbReference type="EC" id="2.7.1.180"/>
    </reaction>
</comment>
<dbReference type="Proteomes" id="UP000675880">
    <property type="component" value="Unassembled WGS sequence"/>
</dbReference>
<keyword evidence="4 11" id="KW-0285">Flavoprotein</keyword>
<organism evidence="12 13">
    <name type="scientific">Nitrospira defluvii</name>
    <dbReference type="NCBI Taxonomy" id="330214"/>
    <lineage>
        <taxon>Bacteria</taxon>
        <taxon>Pseudomonadati</taxon>
        <taxon>Nitrospirota</taxon>
        <taxon>Nitrospiria</taxon>
        <taxon>Nitrospirales</taxon>
        <taxon>Nitrospiraceae</taxon>
        <taxon>Nitrospira</taxon>
    </lineage>
</organism>
<comment type="cofactor">
    <cofactor evidence="1">
        <name>Mg(2+)</name>
        <dbReference type="ChEBI" id="CHEBI:18420"/>
    </cofactor>
</comment>
<dbReference type="EMBL" id="CAJNBJ010000001">
    <property type="protein sequence ID" value="CAE6692223.1"/>
    <property type="molecule type" value="Genomic_DNA"/>
</dbReference>
<keyword evidence="7 11" id="KW-0274">FAD</keyword>
<dbReference type="PIRSF" id="PIRSF006268">
    <property type="entry name" value="ApbE"/>
    <property type="match status" value="1"/>
</dbReference>
<keyword evidence="8 11" id="KW-0460">Magnesium</keyword>
<dbReference type="InterPro" id="IPR024932">
    <property type="entry name" value="ApbE"/>
</dbReference>
<evidence type="ECO:0000256" key="10">
    <source>
        <dbReference type="ARBA" id="ARBA00048540"/>
    </source>
</evidence>
<dbReference type="EC" id="2.7.1.180" evidence="2 11"/>
<dbReference type="Gene3D" id="3.10.520.10">
    <property type="entry name" value="ApbE-like domains"/>
    <property type="match status" value="1"/>
</dbReference>
<evidence type="ECO:0000256" key="7">
    <source>
        <dbReference type="ARBA" id="ARBA00022827"/>
    </source>
</evidence>
<dbReference type="PANTHER" id="PTHR30040:SF2">
    <property type="entry name" value="FAD:PROTEIN FMN TRANSFERASE"/>
    <property type="match status" value="1"/>
</dbReference>
<name>A0ABM8QE45_9BACT</name>
<evidence type="ECO:0000256" key="6">
    <source>
        <dbReference type="ARBA" id="ARBA00022723"/>
    </source>
</evidence>
<protein>
    <recommendedName>
        <fullName evidence="3 11">FAD:protein FMN transferase</fullName>
        <ecNumber evidence="2 11">2.7.1.180</ecNumber>
    </recommendedName>
    <alternativeName>
        <fullName evidence="9 11">Flavin transferase</fullName>
    </alternativeName>
</protein>
<dbReference type="PANTHER" id="PTHR30040">
    <property type="entry name" value="THIAMINE BIOSYNTHESIS LIPOPROTEIN APBE"/>
    <property type="match status" value="1"/>
</dbReference>
<evidence type="ECO:0000256" key="1">
    <source>
        <dbReference type="ARBA" id="ARBA00001946"/>
    </source>
</evidence>
<dbReference type="RefSeq" id="WP_213040188.1">
    <property type="nucleotide sequence ID" value="NZ_CAJNBJ010000001.1"/>
</dbReference>
<gene>
    <name evidence="12" type="ORF">NSPZN2_10277</name>
</gene>
<dbReference type="SUPFAM" id="SSF143631">
    <property type="entry name" value="ApbE-like"/>
    <property type="match status" value="1"/>
</dbReference>
<comment type="similarity">
    <text evidence="11">Belongs to the ApbE family.</text>
</comment>
<dbReference type="Pfam" id="PF02424">
    <property type="entry name" value="ApbE"/>
    <property type="match status" value="1"/>
</dbReference>